<evidence type="ECO:0000256" key="1">
    <source>
        <dbReference type="SAM" id="MobiDB-lite"/>
    </source>
</evidence>
<gene>
    <name evidence="2" type="ORF">J5W02_08135</name>
</gene>
<feature type="region of interest" description="Disordered" evidence="1">
    <location>
        <begin position="148"/>
        <end position="179"/>
    </location>
</feature>
<evidence type="ECO:0000313" key="3">
    <source>
        <dbReference type="Proteomes" id="UP000719942"/>
    </source>
</evidence>
<feature type="compositionally biased region" description="Acidic residues" evidence="1">
    <location>
        <begin position="156"/>
        <end position="179"/>
    </location>
</feature>
<organism evidence="2 3">
    <name type="scientific">Caproiciproducens faecalis</name>
    <dbReference type="NCBI Taxonomy" id="2820301"/>
    <lineage>
        <taxon>Bacteria</taxon>
        <taxon>Bacillati</taxon>
        <taxon>Bacillota</taxon>
        <taxon>Clostridia</taxon>
        <taxon>Eubacteriales</taxon>
        <taxon>Acutalibacteraceae</taxon>
        <taxon>Caproiciproducens</taxon>
    </lineage>
</organism>
<keyword evidence="3" id="KW-1185">Reference proteome</keyword>
<dbReference type="EMBL" id="JAGFNZ010000002">
    <property type="protein sequence ID" value="MBW7572783.1"/>
    <property type="molecule type" value="Genomic_DNA"/>
</dbReference>
<accession>A0ABS7DNK0</accession>
<evidence type="ECO:0000313" key="2">
    <source>
        <dbReference type="EMBL" id="MBW7572783.1"/>
    </source>
</evidence>
<comment type="caution">
    <text evidence="2">The sequence shown here is derived from an EMBL/GenBank/DDBJ whole genome shotgun (WGS) entry which is preliminary data.</text>
</comment>
<protein>
    <submittedName>
        <fullName evidence="2">Uncharacterized protein</fullName>
    </submittedName>
</protein>
<sequence length="179" mass="20060">MNFFETVSGRVTKAVDYVVEKNRKAALINRIRIVIKNERENEARAYVALGKYYFQNLRDAQNEETESLCSAVEAADKRIKKAFDKLDELTAEEGFEDDTCSDCTDDCDYCPCGCSEEPAPKSTDVPAPEPEDEIAPVDFPLHFPIVDKANDRDYASEEAADEAAEEAADDEEDTQPELD</sequence>
<proteinExistence type="predicted"/>
<dbReference type="Proteomes" id="UP000719942">
    <property type="component" value="Unassembled WGS sequence"/>
</dbReference>
<name>A0ABS7DNK0_9FIRM</name>
<reference evidence="2 3" key="1">
    <citation type="submission" date="2021-03" db="EMBL/GenBank/DDBJ databases">
        <title>Caproiciproducens sp. nov. isolated from feces of cow.</title>
        <authorList>
            <person name="Choi J.-Y."/>
        </authorList>
    </citation>
    <scope>NUCLEOTIDE SEQUENCE [LARGE SCALE GENOMIC DNA]</scope>
    <source>
        <strain evidence="2 3">AGMB10547</strain>
    </source>
</reference>
<dbReference type="RefSeq" id="WP_219965162.1">
    <property type="nucleotide sequence ID" value="NZ_JAGFNZ010000002.1"/>
</dbReference>